<dbReference type="EMBL" id="JAKOGI010001143">
    <property type="protein sequence ID" value="KAJ8427448.1"/>
    <property type="molecule type" value="Genomic_DNA"/>
</dbReference>
<dbReference type="AlphaFoldDB" id="A0A9Q1GZS5"/>
<feature type="compositionally biased region" description="Polar residues" evidence="1">
    <location>
        <begin position="46"/>
        <end position="55"/>
    </location>
</feature>
<gene>
    <name evidence="2" type="ORF">Cgig2_023806</name>
</gene>
<protein>
    <submittedName>
        <fullName evidence="2">Uncharacterized protein</fullName>
    </submittedName>
</protein>
<name>A0A9Q1GZS5_9CARY</name>
<reference evidence="2" key="1">
    <citation type="submission" date="2022-04" db="EMBL/GenBank/DDBJ databases">
        <title>Carnegiea gigantea Genome sequencing and assembly v2.</title>
        <authorList>
            <person name="Copetti D."/>
            <person name="Sanderson M.J."/>
            <person name="Burquez A."/>
            <person name="Wojciechowski M.F."/>
        </authorList>
    </citation>
    <scope>NUCLEOTIDE SEQUENCE</scope>
    <source>
        <strain evidence="2">SGP5-SGP5p</strain>
        <tissue evidence="2">Aerial part</tissue>
    </source>
</reference>
<sequence>MSLGSCVGAQNREEEAKVSLHPEIIDGTVQTPPEQVRVSAMDSEEITSPTRSPISSYAAMTDPDEGTSLTFVQSQEFNGITYAIAAVAIYSIRTARNEKSFSQHLIPVQPKVKLTKDHVTQSILILNSITGKYTNCTGKLVNKDEEQGAMRT</sequence>
<dbReference type="Proteomes" id="UP001153076">
    <property type="component" value="Unassembled WGS sequence"/>
</dbReference>
<keyword evidence="3" id="KW-1185">Reference proteome</keyword>
<evidence type="ECO:0000313" key="2">
    <source>
        <dbReference type="EMBL" id="KAJ8427448.1"/>
    </source>
</evidence>
<proteinExistence type="predicted"/>
<evidence type="ECO:0000313" key="3">
    <source>
        <dbReference type="Proteomes" id="UP001153076"/>
    </source>
</evidence>
<evidence type="ECO:0000256" key="1">
    <source>
        <dbReference type="SAM" id="MobiDB-lite"/>
    </source>
</evidence>
<comment type="caution">
    <text evidence="2">The sequence shown here is derived from an EMBL/GenBank/DDBJ whole genome shotgun (WGS) entry which is preliminary data.</text>
</comment>
<organism evidence="2 3">
    <name type="scientific">Carnegiea gigantea</name>
    <dbReference type="NCBI Taxonomy" id="171969"/>
    <lineage>
        <taxon>Eukaryota</taxon>
        <taxon>Viridiplantae</taxon>
        <taxon>Streptophyta</taxon>
        <taxon>Embryophyta</taxon>
        <taxon>Tracheophyta</taxon>
        <taxon>Spermatophyta</taxon>
        <taxon>Magnoliopsida</taxon>
        <taxon>eudicotyledons</taxon>
        <taxon>Gunneridae</taxon>
        <taxon>Pentapetalae</taxon>
        <taxon>Caryophyllales</taxon>
        <taxon>Cactineae</taxon>
        <taxon>Cactaceae</taxon>
        <taxon>Cactoideae</taxon>
        <taxon>Echinocereeae</taxon>
        <taxon>Carnegiea</taxon>
    </lineage>
</organism>
<feature type="region of interest" description="Disordered" evidence="1">
    <location>
        <begin position="40"/>
        <end position="60"/>
    </location>
</feature>
<accession>A0A9Q1GZS5</accession>